<dbReference type="Proteomes" id="UP000235703">
    <property type="component" value="Unassembled WGS sequence"/>
</dbReference>
<proteinExistence type="predicted"/>
<keyword evidence="1" id="KW-0472">Membrane</keyword>
<dbReference type="EMBL" id="PNFZ01000002">
    <property type="protein sequence ID" value="PMB98518.1"/>
    <property type="molecule type" value="Genomic_DNA"/>
</dbReference>
<name>A0A2N6PIK3_9MICO</name>
<protein>
    <submittedName>
        <fullName evidence="2">Uncharacterized protein</fullName>
    </submittedName>
</protein>
<accession>A0A2N6PIK3</accession>
<comment type="caution">
    <text evidence="2">The sequence shown here is derived from an EMBL/GenBank/DDBJ whole genome shotgun (WGS) entry which is preliminary data.</text>
</comment>
<gene>
    <name evidence="2" type="ORF">CJ198_04030</name>
</gene>
<evidence type="ECO:0000313" key="3">
    <source>
        <dbReference type="Proteomes" id="UP000235703"/>
    </source>
</evidence>
<evidence type="ECO:0000313" key="2">
    <source>
        <dbReference type="EMBL" id="PMB98518.1"/>
    </source>
</evidence>
<reference evidence="2 3" key="1">
    <citation type="submission" date="2017-09" db="EMBL/GenBank/DDBJ databases">
        <title>Bacterial strain isolated from the female urinary microbiota.</title>
        <authorList>
            <person name="Thomas-White K."/>
            <person name="Kumar N."/>
            <person name="Forster S."/>
            <person name="Putonti C."/>
            <person name="Lawley T."/>
            <person name="Wolfe A.J."/>
        </authorList>
    </citation>
    <scope>NUCLEOTIDE SEQUENCE [LARGE SCALE GENOMIC DNA]</scope>
    <source>
        <strain evidence="2 3">UMB0680</strain>
    </source>
</reference>
<keyword evidence="1" id="KW-1133">Transmembrane helix</keyword>
<keyword evidence="1" id="KW-0812">Transmembrane</keyword>
<dbReference type="AlphaFoldDB" id="A0A2N6PIK3"/>
<sequence>MLWFSFGTAAGLAVTVASVAIVWGAGGATSLITSLVSSFTSIGLLATAVWAAAIGARTMKASQASSQAALRTSTAAEEANRQAALDSHRAHRPYVGAEAVPGLAGTDTFDLRITNYGQSAARNLTITCTPEADRSDDITTAVYEMFSTPRTLLPGASVRVIWHIVHHPKENSTYEDSRRTEVNEAMGMPLKATLTCTYTDDSESEQFVDEVEVMFIESGLWPVPGTGMEPATEGGKITLRHLHAVAKFIAIHIGEINR</sequence>
<organism evidence="2 3">
    <name type="scientific">Brevibacterium luteolum</name>
    <dbReference type="NCBI Taxonomy" id="199591"/>
    <lineage>
        <taxon>Bacteria</taxon>
        <taxon>Bacillati</taxon>
        <taxon>Actinomycetota</taxon>
        <taxon>Actinomycetes</taxon>
        <taxon>Micrococcales</taxon>
        <taxon>Brevibacteriaceae</taxon>
        <taxon>Brevibacterium</taxon>
    </lineage>
</organism>
<evidence type="ECO:0000256" key="1">
    <source>
        <dbReference type="SAM" id="Phobius"/>
    </source>
</evidence>
<keyword evidence="3" id="KW-1185">Reference proteome</keyword>
<feature type="transmembrane region" description="Helical" evidence="1">
    <location>
        <begin position="34"/>
        <end position="56"/>
    </location>
</feature>